<evidence type="ECO:0000256" key="1">
    <source>
        <dbReference type="SAM" id="MobiDB-lite"/>
    </source>
</evidence>
<dbReference type="AlphaFoldDB" id="A0A3D9L937"/>
<proteinExistence type="predicted"/>
<evidence type="ECO:0000313" key="3">
    <source>
        <dbReference type="EMBL" id="REE02879.1"/>
    </source>
</evidence>
<name>A0A3D9L937_9MICC</name>
<evidence type="ECO:0000313" key="4">
    <source>
        <dbReference type="Proteomes" id="UP000256727"/>
    </source>
</evidence>
<keyword evidence="2" id="KW-0812">Transmembrane</keyword>
<sequence length="75" mass="7802">MQNITAAVAVAAEEAHVVNELIAPDWVFGVGTFAILMLMLVATMSLRSVSKRHPAPATDVNVHGSAGHGGQRSGH</sequence>
<keyword evidence="4" id="KW-1185">Reference proteome</keyword>
<organism evidence="3 4">
    <name type="scientific">Citricoccus muralis</name>
    <dbReference type="NCBI Taxonomy" id="169134"/>
    <lineage>
        <taxon>Bacteria</taxon>
        <taxon>Bacillati</taxon>
        <taxon>Actinomycetota</taxon>
        <taxon>Actinomycetes</taxon>
        <taxon>Micrococcales</taxon>
        <taxon>Micrococcaceae</taxon>
        <taxon>Citricoccus</taxon>
    </lineage>
</organism>
<dbReference type="RefSeq" id="WP_115931097.1">
    <property type="nucleotide sequence ID" value="NZ_QREH01000001.1"/>
</dbReference>
<accession>A0A3D9L937</accession>
<feature type="transmembrane region" description="Helical" evidence="2">
    <location>
        <begin position="26"/>
        <end position="46"/>
    </location>
</feature>
<protein>
    <submittedName>
        <fullName evidence="3">Uncharacterized protein</fullName>
    </submittedName>
</protein>
<dbReference type="Proteomes" id="UP000256727">
    <property type="component" value="Unassembled WGS sequence"/>
</dbReference>
<feature type="compositionally biased region" description="Gly residues" evidence="1">
    <location>
        <begin position="66"/>
        <end position="75"/>
    </location>
</feature>
<dbReference type="OrthoDB" id="4965501at2"/>
<comment type="caution">
    <text evidence="3">The sequence shown here is derived from an EMBL/GenBank/DDBJ whole genome shotgun (WGS) entry which is preliminary data.</text>
</comment>
<reference evidence="3 4" key="1">
    <citation type="submission" date="2018-07" db="EMBL/GenBank/DDBJ databases">
        <title>Sequencing the genomes of 1000 actinobacteria strains.</title>
        <authorList>
            <person name="Klenk H.-P."/>
        </authorList>
    </citation>
    <scope>NUCLEOTIDE SEQUENCE [LARGE SCALE GENOMIC DNA]</scope>
    <source>
        <strain evidence="3 4">DSM 14442</strain>
    </source>
</reference>
<dbReference type="EMBL" id="QREH01000001">
    <property type="protein sequence ID" value="REE02879.1"/>
    <property type="molecule type" value="Genomic_DNA"/>
</dbReference>
<keyword evidence="2" id="KW-0472">Membrane</keyword>
<evidence type="ECO:0000256" key="2">
    <source>
        <dbReference type="SAM" id="Phobius"/>
    </source>
</evidence>
<keyword evidence="2" id="KW-1133">Transmembrane helix</keyword>
<gene>
    <name evidence="3" type="ORF">C8E99_0668</name>
</gene>
<feature type="region of interest" description="Disordered" evidence="1">
    <location>
        <begin position="53"/>
        <end position="75"/>
    </location>
</feature>